<dbReference type="Gene3D" id="3.10.450.90">
    <property type="entry name" value="ArcTGT, C2 domain"/>
    <property type="match status" value="1"/>
</dbReference>
<feature type="domain" description="tRNA-guanine transglycosylase patch-forming" evidence="1">
    <location>
        <begin position="10"/>
        <end position="39"/>
    </location>
</feature>
<dbReference type="Pfam" id="PF14810">
    <property type="entry name" value="TGT_C2"/>
    <property type="match status" value="1"/>
</dbReference>
<reference evidence="2 3" key="1">
    <citation type="journal article" date="2019" name="Int. J. Syst. Evol. Microbiol.">
        <title>The Global Catalogue of Microorganisms (GCM) 10K type strain sequencing project: providing services to taxonomists for standard genome sequencing and annotation.</title>
        <authorList>
            <consortium name="The Broad Institute Genomics Platform"/>
            <consortium name="The Broad Institute Genome Sequencing Center for Infectious Disease"/>
            <person name="Wu L."/>
            <person name="Ma J."/>
        </authorList>
    </citation>
    <scope>NUCLEOTIDE SEQUENCE [LARGE SCALE GENOMIC DNA]</scope>
    <source>
        <strain evidence="2 3">NBRC 111368</strain>
    </source>
</reference>
<dbReference type="Proteomes" id="UP001596328">
    <property type="component" value="Unassembled WGS sequence"/>
</dbReference>
<proteinExistence type="predicted"/>
<evidence type="ECO:0000313" key="3">
    <source>
        <dbReference type="Proteomes" id="UP001596328"/>
    </source>
</evidence>
<sequence>MSDNAELPDLRTVADYQFGAGAGAALFPPTEDVRVSRSTS</sequence>
<comment type="caution">
    <text evidence="2">The sequence shown here is derived from an EMBL/GenBank/DDBJ whole genome shotgun (WGS) entry which is preliminary data.</text>
</comment>
<gene>
    <name evidence="2" type="ORF">ACFQE1_21680</name>
</gene>
<organism evidence="2 3">
    <name type="scientific">Halobium palmae</name>
    <dbReference type="NCBI Taxonomy" id="1776492"/>
    <lineage>
        <taxon>Archaea</taxon>
        <taxon>Methanobacteriati</taxon>
        <taxon>Methanobacteriota</taxon>
        <taxon>Stenosarchaea group</taxon>
        <taxon>Halobacteria</taxon>
        <taxon>Halobacteriales</taxon>
        <taxon>Haloferacaceae</taxon>
        <taxon>Halobium</taxon>
    </lineage>
</organism>
<dbReference type="InterPro" id="IPR029402">
    <property type="entry name" value="TGT_C2"/>
</dbReference>
<feature type="non-terminal residue" evidence="2">
    <location>
        <position position="40"/>
    </location>
</feature>
<protein>
    <submittedName>
        <fullName evidence="2">PUA domain containing protein</fullName>
    </submittedName>
</protein>
<dbReference type="EMBL" id="JBHSWU010001530">
    <property type="protein sequence ID" value="MFC6726939.1"/>
    <property type="molecule type" value="Genomic_DNA"/>
</dbReference>
<evidence type="ECO:0000259" key="1">
    <source>
        <dbReference type="Pfam" id="PF14810"/>
    </source>
</evidence>
<dbReference type="AlphaFoldDB" id="A0ABD5S5Q7"/>
<name>A0ABD5S5Q7_9EURY</name>
<evidence type="ECO:0000313" key="2">
    <source>
        <dbReference type="EMBL" id="MFC6726939.1"/>
    </source>
</evidence>
<accession>A0ABD5S5Q7</accession>
<dbReference type="InterPro" id="IPR038250">
    <property type="entry name" value="TGT_C2_sf"/>
</dbReference>
<keyword evidence="3" id="KW-1185">Reference proteome</keyword>